<dbReference type="OrthoDB" id="433924at2759"/>
<feature type="region of interest" description="Disordered" evidence="3">
    <location>
        <begin position="391"/>
        <end position="513"/>
    </location>
</feature>
<dbReference type="InterPro" id="IPR016197">
    <property type="entry name" value="Chromo-like_dom_sf"/>
</dbReference>
<keyword evidence="2" id="KW-0539">Nucleus</keyword>
<evidence type="ECO:0000313" key="8">
    <source>
        <dbReference type="WBParaSite" id="BXY_1130000.1"/>
    </source>
</evidence>
<keyword evidence="7" id="KW-1185">Reference proteome</keyword>
<reference evidence="8" key="1">
    <citation type="submission" date="2016-11" db="UniProtKB">
        <authorList>
            <consortium name="WormBaseParasite"/>
        </authorList>
    </citation>
    <scope>IDENTIFICATION</scope>
</reference>
<proteinExistence type="predicted"/>
<evidence type="ECO:0000313" key="6">
    <source>
        <dbReference type="Proteomes" id="UP000095284"/>
    </source>
</evidence>
<evidence type="ECO:0000313" key="7">
    <source>
        <dbReference type="Proteomes" id="UP000659654"/>
    </source>
</evidence>
<evidence type="ECO:0000259" key="4">
    <source>
        <dbReference type="PROSITE" id="PS50013"/>
    </source>
</evidence>
<feature type="compositionally biased region" description="Basic and acidic residues" evidence="3">
    <location>
        <begin position="460"/>
        <end position="471"/>
    </location>
</feature>
<evidence type="ECO:0000313" key="5">
    <source>
        <dbReference type="EMBL" id="CAD5219185.1"/>
    </source>
</evidence>
<dbReference type="CDD" id="cd00024">
    <property type="entry name" value="CD_CSD"/>
    <property type="match status" value="1"/>
</dbReference>
<dbReference type="Proteomes" id="UP000582659">
    <property type="component" value="Unassembled WGS sequence"/>
</dbReference>
<dbReference type="PANTHER" id="PTHR22812">
    <property type="entry name" value="CHROMOBOX PROTEIN"/>
    <property type="match status" value="1"/>
</dbReference>
<feature type="domain" description="Chromo" evidence="4">
    <location>
        <begin position="565"/>
        <end position="609"/>
    </location>
</feature>
<evidence type="ECO:0000256" key="3">
    <source>
        <dbReference type="SAM" id="MobiDB-lite"/>
    </source>
</evidence>
<evidence type="ECO:0000256" key="1">
    <source>
        <dbReference type="ARBA" id="ARBA00004123"/>
    </source>
</evidence>
<dbReference type="SUPFAM" id="SSF54160">
    <property type="entry name" value="Chromo domain-like"/>
    <property type="match status" value="1"/>
</dbReference>
<comment type="subcellular location">
    <subcellularLocation>
        <location evidence="1">Nucleus</location>
    </subcellularLocation>
</comment>
<accession>A0A1I7SE42</accession>
<dbReference type="WBParaSite" id="BXY_1130000.1">
    <property type="protein sequence ID" value="BXY_1130000.1"/>
    <property type="gene ID" value="BXY_1130000"/>
</dbReference>
<dbReference type="EMBL" id="CAJFCV020000003">
    <property type="protein sequence ID" value="CAG9104217.1"/>
    <property type="molecule type" value="Genomic_DNA"/>
</dbReference>
<feature type="compositionally biased region" description="Low complexity" evidence="3">
    <location>
        <begin position="668"/>
        <end position="677"/>
    </location>
</feature>
<feature type="compositionally biased region" description="Low complexity" evidence="3">
    <location>
        <begin position="697"/>
        <end position="709"/>
    </location>
</feature>
<dbReference type="SMART" id="SM00298">
    <property type="entry name" value="CHROMO"/>
    <property type="match status" value="1"/>
</dbReference>
<sequence>MDADIKAFLPLHKQPSEPTVGCLSTSFDRSSCGTFDSCEPSLVPYSYSSSEVGEDYGSFADNILGTLDSSSRFQKESESRINFSDDFFDNNLAGYDEHESLVENGSQKRGRGPRLDGKKTLLSFKEFDNTYFKLARHFRIKTITMSGGRSIHMRCRNAGCKRRLRFSYLENGVLMDEDIEFQHNHPLSDEPVEVLLPEIPLPIQRKVILLHKTHPEYSNREILSCLKADCHGQGKRYQVPKSYKFIGHLINLVEKEGEFWPNPETPAIEETLSQLVLGLNDQSSSSDESEMASTHGSLIDGCQAIVEETTDTKLDDDAAMLIAQFAETALKAMLRECCSEVAGKEDKDITYDTIADVVQTRKNFEPLAMSFPKKVLVEEVHSLRKKAKEANWTKVPGAKRPTLKKKGKVSKVIKLKSQSTPEVSKPKSRKSATKQADKTPNNKSDKPQKRIKKLKPISPRKSELTQHDLSHNDTQNIENASTVNSQDSNLDITSSNSENAEDSTQKSGRRKSRIDYKQMASGRVEFPPFIDNFVILQETLESYSRERVTEILREMERADHDNNIYLVERLINRRWRNNRAEYFVKWLNYGEEENTWEPRANINVALCDQYDAEHGGPLQPPAKSPRKRKSDTSQPSPPKKTARGAPKNRESITPSSSRRSSRRRTLNTDDSSTSIEPTPTPEPTAEQKKEDEKPEEQPLLEPEPQTSAEKSVEPAAEEPAESEDSQQGEFAEEQPEPLPEQAEEHFDQPTEQPILDPPAPPANAEPVDDIPDSFIEPPEEPNQPVEEAPLPKVTSYLVSNEANPNDQHIVQIYENAPQSLEAADNGQIVSGNGNGEAHKPQEYNGNGDELRNAVRTDVTVNNQTSTIWEL</sequence>
<name>A0A1I7SE42_BURXY</name>
<organism evidence="6 8">
    <name type="scientific">Bursaphelenchus xylophilus</name>
    <name type="common">Pinewood nematode worm</name>
    <name type="synonym">Aphelenchoides xylophilus</name>
    <dbReference type="NCBI Taxonomy" id="6326"/>
    <lineage>
        <taxon>Eukaryota</taxon>
        <taxon>Metazoa</taxon>
        <taxon>Ecdysozoa</taxon>
        <taxon>Nematoda</taxon>
        <taxon>Chromadorea</taxon>
        <taxon>Rhabditida</taxon>
        <taxon>Tylenchina</taxon>
        <taxon>Tylenchomorpha</taxon>
        <taxon>Aphelenchoidea</taxon>
        <taxon>Aphelenchoididae</taxon>
        <taxon>Bursaphelenchus</taxon>
    </lineage>
</organism>
<dbReference type="Gene3D" id="2.40.50.40">
    <property type="match status" value="1"/>
</dbReference>
<evidence type="ECO:0000256" key="2">
    <source>
        <dbReference type="ARBA" id="ARBA00023242"/>
    </source>
</evidence>
<feature type="compositionally biased region" description="Polar residues" evidence="3">
    <location>
        <begin position="472"/>
        <end position="498"/>
    </location>
</feature>
<dbReference type="InterPro" id="IPR023780">
    <property type="entry name" value="Chromo_domain"/>
</dbReference>
<feature type="compositionally biased region" description="Basic and acidic residues" evidence="3">
    <location>
        <begin position="685"/>
        <end position="696"/>
    </location>
</feature>
<protein>
    <submittedName>
        <fullName evidence="5">(pine wood nematode) hypothetical protein</fullName>
    </submittedName>
    <submittedName>
        <fullName evidence="8">Chromo domain-containing protein</fullName>
    </submittedName>
</protein>
<dbReference type="PROSITE" id="PS50013">
    <property type="entry name" value="CHROMO_2"/>
    <property type="match status" value="1"/>
</dbReference>
<dbReference type="InterPro" id="IPR023779">
    <property type="entry name" value="Chromodomain_CS"/>
</dbReference>
<dbReference type="InterPro" id="IPR000953">
    <property type="entry name" value="Chromo/chromo_shadow_dom"/>
</dbReference>
<feature type="compositionally biased region" description="Acidic residues" evidence="3">
    <location>
        <begin position="715"/>
        <end position="735"/>
    </location>
</feature>
<dbReference type="EMBL" id="CAJFDI010000003">
    <property type="protein sequence ID" value="CAD5219185.1"/>
    <property type="molecule type" value="Genomic_DNA"/>
</dbReference>
<gene>
    <name evidence="5" type="ORF">BXYJ_LOCUS5552</name>
</gene>
<dbReference type="Proteomes" id="UP000095284">
    <property type="component" value="Unplaced"/>
</dbReference>
<dbReference type="AlphaFoldDB" id="A0A1I7SE42"/>
<dbReference type="Proteomes" id="UP000659654">
    <property type="component" value="Unassembled WGS sequence"/>
</dbReference>
<feature type="region of interest" description="Disordered" evidence="3">
    <location>
        <begin position="825"/>
        <end position="846"/>
    </location>
</feature>
<dbReference type="InterPro" id="IPR051219">
    <property type="entry name" value="Heterochromatin_chromo-domain"/>
</dbReference>
<reference evidence="5" key="2">
    <citation type="submission" date="2020-09" db="EMBL/GenBank/DDBJ databases">
        <authorList>
            <person name="Kikuchi T."/>
        </authorList>
    </citation>
    <scope>NUCLEOTIDE SEQUENCE</scope>
    <source>
        <strain evidence="5">Ka4C1</strain>
    </source>
</reference>
<feature type="region of interest" description="Disordered" evidence="3">
    <location>
        <begin position="611"/>
        <end position="787"/>
    </location>
</feature>
<dbReference type="GO" id="GO:0005634">
    <property type="term" value="C:nucleus"/>
    <property type="evidence" value="ECO:0007669"/>
    <property type="project" value="UniProtKB-SubCell"/>
</dbReference>
<feature type="compositionally biased region" description="Basic residues" evidence="3">
    <location>
        <begin position="401"/>
        <end position="414"/>
    </location>
</feature>
<dbReference type="PROSITE" id="PS00598">
    <property type="entry name" value="CHROMO_1"/>
    <property type="match status" value="1"/>
</dbReference>
<dbReference type="Pfam" id="PF00385">
    <property type="entry name" value="Chromo"/>
    <property type="match status" value="1"/>
</dbReference>